<feature type="transmembrane region" description="Helical" evidence="8">
    <location>
        <begin position="252"/>
        <end position="281"/>
    </location>
</feature>
<keyword evidence="7 8" id="KW-0472">Membrane</keyword>
<feature type="transmembrane region" description="Helical" evidence="8">
    <location>
        <begin position="321"/>
        <end position="339"/>
    </location>
</feature>
<dbReference type="CDD" id="cd06550">
    <property type="entry name" value="TM_ABC_iron-siderophores_like"/>
    <property type="match status" value="1"/>
</dbReference>
<keyword evidence="6 8" id="KW-1133">Transmembrane helix</keyword>
<dbReference type="Proteomes" id="UP000824072">
    <property type="component" value="Unassembled WGS sequence"/>
</dbReference>
<sequence length="344" mass="36492">MHNGRSARGPVFALAILAVGSVFFSLCMGAVDVPAQTVFRMLLSKLPLLGEKVSVSWTETEETIVLLTRLPRVLLGLLVGCSLAFSGACMQTLVRNALADPYVLGVSYGAASFAAIGLATGLFSFLGVYQNAVNGCVGALLSIAFVYFYSLRRGKICIDRLLLGGIALALFEKAVVKIVAVLHPQVFLHSNSAFWTQGGLAGARWAYLGWPALLLIACFAFLGTHHRALNALLCGEDAACSLGIRANRSQKVFLLANSVMVGITVSVSGGIGFAGLIAPHVARLWVGAPHRRMLPVSALLGGIFVLWCDVAARTLLRPEELSVGILTALVGGPAFLFLLRRKEI</sequence>
<reference evidence="9" key="2">
    <citation type="journal article" date="2021" name="PeerJ">
        <title>Extensive microbial diversity within the chicken gut microbiome revealed by metagenomics and culture.</title>
        <authorList>
            <person name="Gilroy R."/>
            <person name="Ravi A."/>
            <person name="Getino M."/>
            <person name="Pursley I."/>
            <person name="Horton D.L."/>
            <person name="Alikhan N.F."/>
            <person name="Baker D."/>
            <person name="Gharbi K."/>
            <person name="Hall N."/>
            <person name="Watson M."/>
            <person name="Adriaenssens E.M."/>
            <person name="Foster-Nyarko E."/>
            <person name="Jarju S."/>
            <person name="Secka A."/>
            <person name="Antonio M."/>
            <person name="Oren A."/>
            <person name="Chaudhuri R.R."/>
            <person name="La Ragione R."/>
            <person name="Hildebrand F."/>
            <person name="Pallen M.J."/>
        </authorList>
    </citation>
    <scope>NUCLEOTIDE SEQUENCE</scope>
    <source>
        <strain evidence="9">ChiHcec3-11533</strain>
    </source>
</reference>
<accession>A0A9D1LCV5</accession>
<evidence type="ECO:0000256" key="6">
    <source>
        <dbReference type="ARBA" id="ARBA00022989"/>
    </source>
</evidence>
<evidence type="ECO:0000256" key="7">
    <source>
        <dbReference type="ARBA" id="ARBA00023136"/>
    </source>
</evidence>
<comment type="subcellular location">
    <subcellularLocation>
        <location evidence="1">Cell membrane</location>
        <topology evidence="1">Multi-pass membrane protein</topology>
    </subcellularLocation>
</comment>
<dbReference type="InterPro" id="IPR000522">
    <property type="entry name" value="ABC_transptr_permease_BtuC"/>
</dbReference>
<comment type="caution">
    <text evidence="9">The sequence shown here is derived from an EMBL/GenBank/DDBJ whole genome shotgun (WGS) entry which is preliminary data.</text>
</comment>
<dbReference type="GO" id="GO:0005886">
    <property type="term" value="C:plasma membrane"/>
    <property type="evidence" value="ECO:0007669"/>
    <property type="project" value="UniProtKB-SubCell"/>
</dbReference>
<feature type="transmembrane region" description="Helical" evidence="8">
    <location>
        <begin position="293"/>
        <end position="312"/>
    </location>
</feature>
<organism evidence="9 10">
    <name type="scientific">Candidatus Pullichristensenella excrementigallinarum</name>
    <dbReference type="NCBI Taxonomy" id="2840907"/>
    <lineage>
        <taxon>Bacteria</taxon>
        <taxon>Bacillati</taxon>
        <taxon>Bacillota</taxon>
        <taxon>Clostridia</taxon>
        <taxon>Candidatus Pullichristensenella</taxon>
    </lineage>
</organism>
<evidence type="ECO:0000256" key="4">
    <source>
        <dbReference type="ARBA" id="ARBA00022475"/>
    </source>
</evidence>
<dbReference type="AlphaFoldDB" id="A0A9D1LCV5"/>
<dbReference type="Gene3D" id="1.10.3470.10">
    <property type="entry name" value="ABC transporter involved in vitamin B12 uptake, BtuC"/>
    <property type="match status" value="1"/>
</dbReference>
<dbReference type="EMBL" id="DVMU01000208">
    <property type="protein sequence ID" value="HIU34855.1"/>
    <property type="molecule type" value="Genomic_DNA"/>
</dbReference>
<dbReference type="FunFam" id="1.10.3470.10:FF:000001">
    <property type="entry name" value="Vitamin B12 ABC transporter permease BtuC"/>
    <property type="match status" value="1"/>
</dbReference>
<name>A0A9D1LCV5_9FIRM</name>
<evidence type="ECO:0000313" key="10">
    <source>
        <dbReference type="Proteomes" id="UP000824072"/>
    </source>
</evidence>
<dbReference type="GO" id="GO:0033214">
    <property type="term" value="P:siderophore-iron import into cell"/>
    <property type="evidence" value="ECO:0007669"/>
    <property type="project" value="TreeGrafter"/>
</dbReference>
<feature type="transmembrane region" description="Helical" evidence="8">
    <location>
        <begin position="202"/>
        <end position="222"/>
    </location>
</feature>
<reference evidence="9" key="1">
    <citation type="submission" date="2020-10" db="EMBL/GenBank/DDBJ databases">
        <authorList>
            <person name="Gilroy R."/>
        </authorList>
    </citation>
    <scope>NUCLEOTIDE SEQUENCE</scope>
    <source>
        <strain evidence="9">ChiHcec3-11533</strain>
    </source>
</reference>
<comment type="similarity">
    <text evidence="2">Belongs to the binding-protein-dependent transport system permease family. FecCD subfamily.</text>
</comment>
<keyword evidence="5 8" id="KW-0812">Transmembrane</keyword>
<dbReference type="PANTHER" id="PTHR30472">
    <property type="entry name" value="FERRIC ENTEROBACTIN TRANSPORT SYSTEM PERMEASE PROTEIN"/>
    <property type="match status" value="1"/>
</dbReference>
<evidence type="ECO:0000256" key="8">
    <source>
        <dbReference type="SAM" id="Phobius"/>
    </source>
</evidence>
<feature type="transmembrane region" description="Helical" evidence="8">
    <location>
        <begin position="161"/>
        <end position="182"/>
    </location>
</feature>
<evidence type="ECO:0000256" key="5">
    <source>
        <dbReference type="ARBA" id="ARBA00022692"/>
    </source>
</evidence>
<feature type="transmembrane region" description="Helical" evidence="8">
    <location>
        <begin position="73"/>
        <end position="94"/>
    </location>
</feature>
<proteinExistence type="inferred from homology"/>
<evidence type="ECO:0000256" key="1">
    <source>
        <dbReference type="ARBA" id="ARBA00004651"/>
    </source>
</evidence>
<dbReference type="SUPFAM" id="SSF81345">
    <property type="entry name" value="ABC transporter involved in vitamin B12 uptake, BtuC"/>
    <property type="match status" value="1"/>
</dbReference>
<keyword evidence="4" id="KW-1003">Cell membrane</keyword>
<feature type="transmembrane region" description="Helical" evidence="8">
    <location>
        <begin position="132"/>
        <end position="149"/>
    </location>
</feature>
<dbReference type="PANTHER" id="PTHR30472:SF67">
    <property type="entry name" value="PERMEASE OF ABC TRANSPORTER-RELATED"/>
    <property type="match status" value="1"/>
</dbReference>
<gene>
    <name evidence="9" type="ORF">IAB02_09845</name>
</gene>
<evidence type="ECO:0000256" key="3">
    <source>
        <dbReference type="ARBA" id="ARBA00022448"/>
    </source>
</evidence>
<evidence type="ECO:0000256" key="2">
    <source>
        <dbReference type="ARBA" id="ARBA00007935"/>
    </source>
</evidence>
<evidence type="ECO:0000313" key="9">
    <source>
        <dbReference type="EMBL" id="HIU34855.1"/>
    </source>
</evidence>
<dbReference type="InterPro" id="IPR037294">
    <property type="entry name" value="ABC_BtuC-like"/>
</dbReference>
<keyword evidence="3" id="KW-0813">Transport</keyword>
<dbReference type="Pfam" id="PF01032">
    <property type="entry name" value="FecCD"/>
    <property type="match status" value="1"/>
</dbReference>
<protein>
    <submittedName>
        <fullName evidence="9">Iron ABC transporter permease</fullName>
    </submittedName>
</protein>
<feature type="transmembrane region" description="Helical" evidence="8">
    <location>
        <begin position="106"/>
        <end position="126"/>
    </location>
</feature>
<dbReference type="GO" id="GO:0022857">
    <property type="term" value="F:transmembrane transporter activity"/>
    <property type="evidence" value="ECO:0007669"/>
    <property type="project" value="InterPro"/>
</dbReference>